<dbReference type="SUPFAM" id="SSF46894">
    <property type="entry name" value="C-terminal effector domain of the bipartite response regulators"/>
    <property type="match status" value="1"/>
</dbReference>
<reference evidence="5" key="1">
    <citation type="submission" date="2016-10" db="EMBL/GenBank/DDBJ databases">
        <authorList>
            <person name="Varghese N."/>
            <person name="Submissions S."/>
        </authorList>
    </citation>
    <scope>NUCLEOTIDE SEQUENCE [LARGE SCALE GENOMIC DNA]</scope>
    <source>
        <strain evidence="5">DSM 44260</strain>
    </source>
</reference>
<dbReference type="EMBL" id="FOGI01000001">
    <property type="protein sequence ID" value="SEQ98252.1"/>
    <property type="molecule type" value="Genomic_DNA"/>
</dbReference>
<dbReference type="STRING" id="155974.SAMN04487818_101173"/>
<dbReference type="RefSeq" id="WP_092774448.1">
    <property type="nucleotide sequence ID" value="NZ_FOGI01000001.1"/>
</dbReference>
<sequence length="846" mass="87970">MGRPAREPLAGREQELSALRRSLDALVAGQSLVVAVHGEPGAGKTRLLAELAAAADSAGLPVRFAEVSRPPSERISEHSPAVLVIDDAHAVKWAEWLESLLRVPPSGPVLVALAYRDGCQWLPAALARSPWQVTRLSPGPLDTSAVAALMPGTPRHVCAQLVAASGGNPLFLSALAGVSPEVVLSAIDPRGLGETPLPDAVLAVAASEVLALDEVQREVAYAVAASGAPADLDVVVRAAGIPEAVVLRALDDLVAIGLVRAHGSRIAFRHQLVRAAAYQSAGVTWRTAAHRRAGKYLRAKGGPLPLQAFHAARTATYGDVAAAATLASAAEVVLDSSPATAARWVDRAMQILPHGAGERLVPLLGRALGLGGDLTRARDVLHQALATKDEPEVVRACARTERLLGRYTEAEALLARADTPGTAAERAAIAVLLDDTESCVVHARRAIAEGDEVAGHVLVALAAVRTGLRGDAGDEAGTKENGHDPWAAVRLVDGLPDAAVGDHLAGLAWVELALDRSAEAARHVRRGLDIARGTGRRSSVPELLAVDAALALRSGHLDRVRTSCAEARAVATDMGSAELAALAAAVELSAVLWQNGPEEALAAVPAPRSPWWGEIAGLAVAESHLVAGDYAACVRHIADAVGTDLGRASGRDRGTWAAHLAVALVGLDRVDEAAGFAEEAVSRGSASGHYARSHVFAALGLSAAARDEAVRAITGGPVRQARARELLAEHLAAGGDLGTARVELGKAKEGYLACGATWLSTRVRLTETRLGARAPRPRRPHGTVEALSGRELEIAELVATGLTNREVATRLFLSRKTVEGHLARVFTKLGVKSRMGVAQRLAARSS</sequence>
<accession>A0A1H9KGK0</accession>
<name>A0A1H9KGK0_9PSEU</name>
<dbReference type="GO" id="GO:0004016">
    <property type="term" value="F:adenylate cyclase activity"/>
    <property type="evidence" value="ECO:0007669"/>
    <property type="project" value="TreeGrafter"/>
</dbReference>
<dbReference type="InterPro" id="IPR036388">
    <property type="entry name" value="WH-like_DNA-bd_sf"/>
</dbReference>
<dbReference type="SMART" id="SM00421">
    <property type="entry name" value="HTH_LUXR"/>
    <property type="match status" value="1"/>
</dbReference>
<dbReference type="Proteomes" id="UP000199051">
    <property type="component" value="Unassembled WGS sequence"/>
</dbReference>
<dbReference type="InterPro" id="IPR016032">
    <property type="entry name" value="Sig_transdc_resp-reg_C-effctor"/>
</dbReference>
<dbReference type="Gene3D" id="1.10.10.10">
    <property type="entry name" value="Winged helix-like DNA-binding domain superfamily/Winged helix DNA-binding domain"/>
    <property type="match status" value="1"/>
</dbReference>
<proteinExistence type="predicted"/>
<dbReference type="CDD" id="cd06170">
    <property type="entry name" value="LuxR_C_like"/>
    <property type="match status" value="1"/>
</dbReference>
<feature type="domain" description="HTH luxR-type" evidence="3">
    <location>
        <begin position="780"/>
        <end position="845"/>
    </location>
</feature>
<keyword evidence="5" id="KW-1185">Reference proteome</keyword>
<dbReference type="GO" id="GO:0005737">
    <property type="term" value="C:cytoplasm"/>
    <property type="evidence" value="ECO:0007669"/>
    <property type="project" value="TreeGrafter"/>
</dbReference>
<dbReference type="InterPro" id="IPR000792">
    <property type="entry name" value="Tscrpt_reg_LuxR_C"/>
</dbReference>
<evidence type="ECO:0000313" key="4">
    <source>
        <dbReference type="EMBL" id="SEQ98252.1"/>
    </source>
</evidence>
<dbReference type="GO" id="GO:0006355">
    <property type="term" value="P:regulation of DNA-templated transcription"/>
    <property type="evidence" value="ECO:0007669"/>
    <property type="project" value="InterPro"/>
</dbReference>
<dbReference type="Gene3D" id="3.40.50.300">
    <property type="entry name" value="P-loop containing nucleotide triphosphate hydrolases"/>
    <property type="match status" value="1"/>
</dbReference>
<dbReference type="Pfam" id="PF13191">
    <property type="entry name" value="AAA_16"/>
    <property type="match status" value="1"/>
</dbReference>
<evidence type="ECO:0000313" key="5">
    <source>
        <dbReference type="Proteomes" id="UP000199051"/>
    </source>
</evidence>
<organism evidence="4 5">
    <name type="scientific">Actinokineospora terrae</name>
    <dbReference type="NCBI Taxonomy" id="155974"/>
    <lineage>
        <taxon>Bacteria</taxon>
        <taxon>Bacillati</taxon>
        <taxon>Actinomycetota</taxon>
        <taxon>Actinomycetes</taxon>
        <taxon>Pseudonocardiales</taxon>
        <taxon>Pseudonocardiaceae</taxon>
        <taxon>Actinokineospora</taxon>
    </lineage>
</organism>
<protein>
    <submittedName>
        <fullName evidence="4">AAA ATPase domain-containing protein</fullName>
    </submittedName>
</protein>
<dbReference type="PROSITE" id="PS00622">
    <property type="entry name" value="HTH_LUXR_1"/>
    <property type="match status" value="1"/>
</dbReference>
<evidence type="ECO:0000256" key="1">
    <source>
        <dbReference type="ARBA" id="ARBA00022741"/>
    </source>
</evidence>
<dbReference type="GO" id="GO:0005524">
    <property type="term" value="F:ATP binding"/>
    <property type="evidence" value="ECO:0007669"/>
    <property type="project" value="UniProtKB-KW"/>
</dbReference>
<gene>
    <name evidence="4" type="ORF">SAMN04487818_101173</name>
</gene>
<dbReference type="PRINTS" id="PR00038">
    <property type="entry name" value="HTHLUXR"/>
</dbReference>
<dbReference type="Pfam" id="PF00196">
    <property type="entry name" value="GerE"/>
    <property type="match status" value="1"/>
</dbReference>
<dbReference type="InterPro" id="IPR041664">
    <property type="entry name" value="AAA_16"/>
</dbReference>
<dbReference type="InterPro" id="IPR011990">
    <property type="entry name" value="TPR-like_helical_dom_sf"/>
</dbReference>
<dbReference type="AlphaFoldDB" id="A0A1H9KGK0"/>
<dbReference type="GO" id="GO:0003677">
    <property type="term" value="F:DNA binding"/>
    <property type="evidence" value="ECO:0007669"/>
    <property type="project" value="InterPro"/>
</dbReference>
<evidence type="ECO:0000256" key="2">
    <source>
        <dbReference type="ARBA" id="ARBA00022840"/>
    </source>
</evidence>
<dbReference type="PANTHER" id="PTHR16305:SF35">
    <property type="entry name" value="TRANSCRIPTIONAL ACTIVATOR DOMAIN"/>
    <property type="match status" value="1"/>
</dbReference>
<keyword evidence="1" id="KW-0547">Nucleotide-binding</keyword>
<keyword evidence="2" id="KW-0067">ATP-binding</keyword>
<dbReference type="SUPFAM" id="SSF52540">
    <property type="entry name" value="P-loop containing nucleoside triphosphate hydrolases"/>
    <property type="match status" value="1"/>
</dbReference>
<dbReference type="InterPro" id="IPR027417">
    <property type="entry name" value="P-loop_NTPase"/>
</dbReference>
<dbReference type="Gene3D" id="1.25.40.10">
    <property type="entry name" value="Tetratricopeptide repeat domain"/>
    <property type="match status" value="1"/>
</dbReference>
<evidence type="ECO:0000259" key="3">
    <source>
        <dbReference type="PROSITE" id="PS50043"/>
    </source>
</evidence>
<dbReference type="PANTHER" id="PTHR16305">
    <property type="entry name" value="TESTICULAR SOLUBLE ADENYLYL CYCLASE"/>
    <property type="match status" value="1"/>
</dbReference>
<dbReference type="PROSITE" id="PS50043">
    <property type="entry name" value="HTH_LUXR_2"/>
    <property type="match status" value="1"/>
</dbReference>